<sequence>MIDRGAVPVTPVEWNGARRIIRSLYPPIDLFEDIADPEDWPLLISAEQKTNPRLMETIGNLDLVPAARRIGGPGTSYLMAPFTHVSPDRPSRFTHGGYGVLYAAERFETALAETIHHHERFMARTAESEGWTSQFREIVLNVNLRAHDLRGDPARFGEALMPDSYIESQALAADLRAAGSDGIAYPSCRQPDGECVALFYPDLGANPIQGRHLDYHWDGARVDLYRDVGSGAVYRIEAEA</sequence>
<evidence type="ECO:0000313" key="2">
    <source>
        <dbReference type="EMBL" id="RIX99502.1"/>
    </source>
</evidence>
<protein>
    <submittedName>
        <fullName evidence="2">RES domain-containing protein</fullName>
    </submittedName>
</protein>
<reference evidence="3" key="1">
    <citation type="submission" date="2018-09" db="EMBL/GenBank/DDBJ databases">
        <authorList>
            <person name="Tuo L."/>
        </authorList>
    </citation>
    <scope>NUCLEOTIDE SEQUENCE [LARGE SCALE GENOMIC DNA]</scope>
    <source>
        <strain evidence="3">M2BS4Y-1</strain>
    </source>
</reference>
<keyword evidence="3" id="KW-1185">Reference proteome</keyword>
<dbReference type="EMBL" id="QYRN01000007">
    <property type="protein sequence ID" value="RIX99502.1"/>
    <property type="molecule type" value="Genomic_DNA"/>
</dbReference>
<gene>
    <name evidence="2" type="ORF">D3218_13570</name>
</gene>
<dbReference type="Pfam" id="PF08808">
    <property type="entry name" value="RES"/>
    <property type="match status" value="1"/>
</dbReference>
<organism evidence="2 3">
    <name type="scientific">Aureimonas flava</name>
    <dbReference type="NCBI Taxonomy" id="2320271"/>
    <lineage>
        <taxon>Bacteria</taxon>
        <taxon>Pseudomonadati</taxon>
        <taxon>Pseudomonadota</taxon>
        <taxon>Alphaproteobacteria</taxon>
        <taxon>Hyphomicrobiales</taxon>
        <taxon>Aurantimonadaceae</taxon>
        <taxon>Aureimonas</taxon>
    </lineage>
</organism>
<evidence type="ECO:0000259" key="1">
    <source>
        <dbReference type="SMART" id="SM00953"/>
    </source>
</evidence>
<dbReference type="InterPro" id="IPR014914">
    <property type="entry name" value="RES_dom"/>
</dbReference>
<dbReference type="SMART" id="SM00953">
    <property type="entry name" value="RES"/>
    <property type="match status" value="1"/>
</dbReference>
<comment type="caution">
    <text evidence="2">The sequence shown here is derived from an EMBL/GenBank/DDBJ whole genome shotgun (WGS) entry which is preliminary data.</text>
</comment>
<dbReference type="Proteomes" id="UP000265750">
    <property type="component" value="Unassembled WGS sequence"/>
</dbReference>
<accession>A0A3A1WIP3</accession>
<dbReference type="OrthoDB" id="9795903at2"/>
<feature type="domain" description="RES" evidence="1">
    <location>
        <begin position="81"/>
        <end position="210"/>
    </location>
</feature>
<dbReference type="AlphaFoldDB" id="A0A3A1WIP3"/>
<name>A0A3A1WIP3_9HYPH</name>
<evidence type="ECO:0000313" key="3">
    <source>
        <dbReference type="Proteomes" id="UP000265750"/>
    </source>
</evidence>
<proteinExistence type="predicted"/>